<organism evidence="17 18">
    <name type="scientific">Ligilactobacillus faecis</name>
    <dbReference type="NCBI Taxonomy" id="762833"/>
    <lineage>
        <taxon>Bacteria</taxon>
        <taxon>Bacillati</taxon>
        <taxon>Bacillota</taxon>
        <taxon>Bacilli</taxon>
        <taxon>Lactobacillales</taxon>
        <taxon>Lactobacillaceae</taxon>
        <taxon>Ligilactobacillus</taxon>
    </lineage>
</organism>
<keyword evidence="11 14" id="KW-0067">ATP-binding</keyword>
<keyword evidence="10 14" id="KW-0418">Kinase</keyword>
<evidence type="ECO:0000256" key="3">
    <source>
        <dbReference type="ARBA" id="ARBA00005225"/>
    </source>
</evidence>
<evidence type="ECO:0000256" key="9">
    <source>
        <dbReference type="ARBA" id="ARBA00022741"/>
    </source>
</evidence>
<keyword evidence="18" id="KW-1185">Reference proteome</keyword>
<keyword evidence="8 14" id="KW-0808">Transferase</keyword>
<evidence type="ECO:0000313" key="17">
    <source>
        <dbReference type="EMBL" id="MEY8662556.1"/>
    </source>
</evidence>
<dbReference type="InterPro" id="IPR006083">
    <property type="entry name" value="PRK/URK"/>
</dbReference>
<dbReference type="EMBL" id="JBCLUF010000021">
    <property type="protein sequence ID" value="MEY8662556.1"/>
    <property type="molecule type" value="Genomic_DNA"/>
</dbReference>
<evidence type="ECO:0000256" key="12">
    <source>
        <dbReference type="ARBA" id="ARBA00022993"/>
    </source>
</evidence>
<feature type="binding site" evidence="14">
    <location>
        <begin position="90"/>
        <end position="97"/>
    </location>
    <ligand>
        <name>ATP</name>
        <dbReference type="ChEBI" id="CHEBI:30616"/>
    </ligand>
</feature>
<keyword evidence="7 14" id="KW-0963">Cytoplasm</keyword>
<reference evidence="17 18" key="1">
    <citation type="submission" date="2024-03" db="EMBL/GenBank/DDBJ databases">
        <title>Mouse gut bacterial collection (mGBC) of GemPharmatech.</title>
        <authorList>
            <person name="He Y."/>
            <person name="Dong L."/>
            <person name="Wu D."/>
            <person name="Gao X."/>
            <person name="Lin Z."/>
        </authorList>
    </citation>
    <scope>NUCLEOTIDE SEQUENCE [LARGE SCALE GENOMIC DNA]</scope>
    <source>
        <strain evidence="17 18">15-30</strain>
    </source>
</reference>
<dbReference type="Proteomes" id="UP001565236">
    <property type="component" value="Unassembled WGS sequence"/>
</dbReference>
<dbReference type="HAMAP" id="MF_00215">
    <property type="entry name" value="Pantothen_kinase_1"/>
    <property type="match status" value="1"/>
</dbReference>
<dbReference type="EC" id="2.7.1.33" evidence="5 14"/>
<dbReference type="CDD" id="cd02025">
    <property type="entry name" value="PanK"/>
    <property type="match status" value="1"/>
</dbReference>
<evidence type="ECO:0000256" key="13">
    <source>
        <dbReference type="ARBA" id="ARBA00032866"/>
    </source>
</evidence>
<feature type="domain" description="Phosphoribulokinase/uridine kinase" evidence="16">
    <location>
        <begin position="85"/>
        <end position="223"/>
    </location>
</feature>
<evidence type="ECO:0000256" key="2">
    <source>
        <dbReference type="ARBA" id="ARBA00004496"/>
    </source>
</evidence>
<sequence>MENQINYYKISRKEWSGFYKDQVAPLTEAELEKIKSLNDRISLADVSDIYLPLVHLLHLFFKTHQQQQDDQAKFLGIRPHKVPFILGIAGSVAVGKSTTARLLKVLLSAHFPAKKVDLITTDGFLYPNATLKKKRLMKRKGFPESYDMERLINFINDVKNNLPAKAPVYSHKIYDIVPGEYETIASPDILIVEGINVLQLPSKQQIYVSDFFDFSIYVDAKEEHIKRWYLERFGMLLDTAFKDPTNYYYPYALGDCAKAFAMAEAVWDEIDHPNLHDYILPTKKRADLIIVKGKDHLIDELLLRKY</sequence>
<comment type="similarity">
    <text evidence="4 14 15">Belongs to the prokaryotic pantothenate kinase family.</text>
</comment>
<evidence type="ECO:0000256" key="7">
    <source>
        <dbReference type="ARBA" id="ARBA00022490"/>
    </source>
</evidence>
<evidence type="ECO:0000256" key="11">
    <source>
        <dbReference type="ARBA" id="ARBA00022840"/>
    </source>
</evidence>
<dbReference type="SUPFAM" id="SSF52540">
    <property type="entry name" value="P-loop containing nucleoside triphosphate hydrolases"/>
    <property type="match status" value="1"/>
</dbReference>
<evidence type="ECO:0000256" key="8">
    <source>
        <dbReference type="ARBA" id="ARBA00022679"/>
    </source>
</evidence>
<evidence type="ECO:0000256" key="10">
    <source>
        <dbReference type="ARBA" id="ARBA00022777"/>
    </source>
</evidence>
<evidence type="ECO:0000256" key="5">
    <source>
        <dbReference type="ARBA" id="ARBA00012102"/>
    </source>
</evidence>
<evidence type="ECO:0000256" key="1">
    <source>
        <dbReference type="ARBA" id="ARBA00001206"/>
    </source>
</evidence>
<keyword evidence="9 14" id="KW-0547">Nucleotide-binding</keyword>
<gene>
    <name evidence="14 17" type="primary">coaA</name>
    <name evidence="17" type="ORF">AALT52_06615</name>
</gene>
<comment type="catalytic activity">
    <reaction evidence="1 14 15">
        <text>(R)-pantothenate + ATP = (R)-4'-phosphopantothenate + ADP + H(+)</text>
        <dbReference type="Rhea" id="RHEA:16373"/>
        <dbReference type="ChEBI" id="CHEBI:10986"/>
        <dbReference type="ChEBI" id="CHEBI:15378"/>
        <dbReference type="ChEBI" id="CHEBI:29032"/>
        <dbReference type="ChEBI" id="CHEBI:30616"/>
        <dbReference type="ChEBI" id="CHEBI:456216"/>
        <dbReference type="EC" id="2.7.1.33"/>
    </reaction>
</comment>
<evidence type="ECO:0000256" key="14">
    <source>
        <dbReference type="HAMAP-Rule" id="MF_00215"/>
    </source>
</evidence>
<proteinExistence type="inferred from homology"/>
<dbReference type="NCBIfam" id="TIGR00554">
    <property type="entry name" value="panK_bact"/>
    <property type="match status" value="1"/>
</dbReference>
<protein>
    <recommendedName>
        <fullName evidence="6 14">Pantothenate kinase</fullName>
        <ecNumber evidence="5 14">2.7.1.33</ecNumber>
    </recommendedName>
    <alternativeName>
        <fullName evidence="13 14">Pantothenic acid kinase</fullName>
    </alternativeName>
</protein>
<dbReference type="Pfam" id="PF00485">
    <property type="entry name" value="PRK"/>
    <property type="match status" value="1"/>
</dbReference>
<keyword evidence="12 14" id="KW-0173">Coenzyme A biosynthesis</keyword>
<evidence type="ECO:0000256" key="15">
    <source>
        <dbReference type="RuleBase" id="RU003530"/>
    </source>
</evidence>
<dbReference type="InterPro" id="IPR027417">
    <property type="entry name" value="P-loop_NTPase"/>
</dbReference>
<dbReference type="GO" id="GO:0004594">
    <property type="term" value="F:pantothenate kinase activity"/>
    <property type="evidence" value="ECO:0007669"/>
    <property type="project" value="UniProtKB-EC"/>
</dbReference>
<evidence type="ECO:0000256" key="4">
    <source>
        <dbReference type="ARBA" id="ARBA00006087"/>
    </source>
</evidence>
<evidence type="ECO:0000313" key="18">
    <source>
        <dbReference type="Proteomes" id="UP001565236"/>
    </source>
</evidence>
<comment type="subcellular location">
    <subcellularLocation>
        <location evidence="2 14 15">Cytoplasm</location>
    </subcellularLocation>
</comment>
<comment type="pathway">
    <text evidence="3 14 15">Cofactor biosynthesis; coenzyme A biosynthesis; CoA from (R)-pantothenate: step 1/5.</text>
</comment>
<dbReference type="PANTHER" id="PTHR10285">
    <property type="entry name" value="URIDINE KINASE"/>
    <property type="match status" value="1"/>
</dbReference>
<dbReference type="PIRSF" id="PIRSF000545">
    <property type="entry name" value="Pantothenate_kin"/>
    <property type="match status" value="1"/>
</dbReference>
<dbReference type="InterPro" id="IPR004566">
    <property type="entry name" value="PanK"/>
</dbReference>
<evidence type="ECO:0000259" key="16">
    <source>
        <dbReference type="Pfam" id="PF00485"/>
    </source>
</evidence>
<dbReference type="Gene3D" id="3.40.50.300">
    <property type="entry name" value="P-loop containing nucleotide triphosphate hydrolases"/>
    <property type="match status" value="1"/>
</dbReference>
<comment type="caution">
    <text evidence="17">The sequence shown here is derived from an EMBL/GenBank/DDBJ whole genome shotgun (WGS) entry which is preliminary data.</text>
</comment>
<accession>A0ABV4DQ04</accession>
<evidence type="ECO:0000256" key="6">
    <source>
        <dbReference type="ARBA" id="ARBA00015080"/>
    </source>
</evidence>
<dbReference type="RefSeq" id="WP_369942200.1">
    <property type="nucleotide sequence ID" value="NZ_JBCLUF010000021.1"/>
</dbReference>
<name>A0ABV4DQ04_9LACO</name>